<dbReference type="EMBL" id="JBIACK010000019">
    <property type="protein sequence ID" value="MFE8703789.1"/>
    <property type="molecule type" value="Genomic_DNA"/>
</dbReference>
<dbReference type="Gene3D" id="3.10.129.10">
    <property type="entry name" value="Hotdog Thioesterase"/>
    <property type="match status" value="1"/>
</dbReference>
<keyword evidence="2" id="KW-1185">Reference proteome</keyword>
<dbReference type="PANTHER" id="PTHR31793">
    <property type="entry name" value="4-HYDROXYBENZOYL-COA THIOESTERASE FAMILY MEMBER"/>
    <property type="match status" value="1"/>
</dbReference>
<dbReference type="RefSeq" id="WP_389364619.1">
    <property type="nucleotide sequence ID" value="NZ_JBIACK010000019.1"/>
</dbReference>
<comment type="caution">
    <text evidence="1">The sequence shown here is derived from an EMBL/GenBank/DDBJ whole genome shotgun (WGS) entry which is preliminary data.</text>
</comment>
<dbReference type="Pfam" id="PF13279">
    <property type="entry name" value="4HBT_2"/>
    <property type="match status" value="1"/>
</dbReference>
<reference evidence="1 2" key="1">
    <citation type="submission" date="2024-08" db="EMBL/GenBank/DDBJ databases">
        <title>Two novel Cytobacillus novel species.</title>
        <authorList>
            <person name="Liu G."/>
        </authorList>
    </citation>
    <scope>NUCLEOTIDE SEQUENCE [LARGE SCALE GENOMIC DNA]</scope>
    <source>
        <strain evidence="1 2">FJAT-54145</strain>
    </source>
</reference>
<accession>A0ABW6KHW9</accession>
<evidence type="ECO:0000313" key="1">
    <source>
        <dbReference type="EMBL" id="MFE8703789.1"/>
    </source>
</evidence>
<dbReference type="GO" id="GO:0016787">
    <property type="term" value="F:hydrolase activity"/>
    <property type="evidence" value="ECO:0007669"/>
    <property type="project" value="UniProtKB-KW"/>
</dbReference>
<organism evidence="1 2">
    <name type="scientific">Cytobacillus spartinae</name>
    <dbReference type="NCBI Taxonomy" id="3299023"/>
    <lineage>
        <taxon>Bacteria</taxon>
        <taxon>Bacillati</taxon>
        <taxon>Bacillota</taxon>
        <taxon>Bacilli</taxon>
        <taxon>Bacillales</taxon>
        <taxon>Bacillaceae</taxon>
        <taxon>Cytobacillus</taxon>
    </lineage>
</organism>
<dbReference type="PANTHER" id="PTHR31793:SF24">
    <property type="entry name" value="LONG-CHAIN ACYL-COA THIOESTERASE FADM"/>
    <property type="match status" value="1"/>
</dbReference>
<dbReference type="EC" id="3.1.2.-" evidence="1"/>
<gene>
    <name evidence="1" type="ORF">ACFYKX_24775</name>
</gene>
<dbReference type="InterPro" id="IPR029069">
    <property type="entry name" value="HotDog_dom_sf"/>
</dbReference>
<name>A0ABW6KHW9_9BACI</name>
<dbReference type="InterPro" id="IPR050563">
    <property type="entry name" value="4-hydroxybenzoyl-CoA_TE"/>
</dbReference>
<dbReference type="SUPFAM" id="SSF54637">
    <property type="entry name" value="Thioesterase/thiol ester dehydrase-isomerase"/>
    <property type="match status" value="1"/>
</dbReference>
<keyword evidence="1" id="KW-0378">Hydrolase</keyword>
<dbReference type="CDD" id="cd00586">
    <property type="entry name" value="4HBT"/>
    <property type="match status" value="1"/>
</dbReference>
<dbReference type="Proteomes" id="UP001601059">
    <property type="component" value="Unassembled WGS sequence"/>
</dbReference>
<evidence type="ECO:0000313" key="2">
    <source>
        <dbReference type="Proteomes" id="UP001601059"/>
    </source>
</evidence>
<protein>
    <submittedName>
        <fullName evidence="1">Acyl-CoA thioesterase</fullName>
        <ecNumber evidence="1">3.1.2.-</ecNumber>
    </submittedName>
</protein>
<sequence length="160" mass="18582">MSRIGYIEDFASWQEGFEFYHPVKVRFSEIDMFGHLNNTVPFTYYEEARIHFFNSKGLMQEWLKPENESIPVVADLQCDFLKQVYLDEELRIYVKVNKIGNSSIDIHYMGLRNNDKSDICFVGRGTIVQMSKLTGKGVKWTDRMKELLHGQKQSVGSASV</sequence>
<proteinExistence type="predicted"/>